<dbReference type="PANTHER" id="PTHR45700:SF2">
    <property type="entry name" value="UBIQUITIN-PROTEIN LIGASE E3C"/>
    <property type="match status" value="1"/>
</dbReference>
<dbReference type="PROSITE" id="PS50237">
    <property type="entry name" value="HECT"/>
    <property type="match status" value="1"/>
</dbReference>
<dbReference type="Proteomes" id="UP000749559">
    <property type="component" value="Unassembled WGS sequence"/>
</dbReference>
<sequence>MYSFEGQYKRKPIQALGGASKKEQKDVLLENARAERQKREDSRKQTQAAIKIQSYIRGSWARKNKREACRLQYDGNLGQLSSNRATQEQLVFLIRNLVYCYRTELDQQRLVSLCQICLKQKDMVASMVCEGRLPQWGSILAMCCGHLANIANEASQNITVPLRVVEIFTSSKTYIESGLDRSREVQFMTHLHGNLVERGYFKCMYALINGRVPDSIENSPTPPTPMAASVYELLVKPLAVVNYKHVTDNTKQTILEALCREVFCVEYSIQANNFIIPALVYGNSKFPFADMLHALLPNEKTQHVKDDDYKRMILTVPQTPWLLGVLLKLSEKYLGSVSQQDLLCYLEILQALIPCLPTPKDLGTLQQEDSDSEDDDAMCIEVDSKLTELKDDCITKIDAPSHIACIISTVQDNPDEATITAVCTLCHALMSDQKISVHKSGLLNSLAYNSQLVQYMWKCCTAVSSLSITKKRVPLLQQLSRGLEISRENLDQIVSLLATFCSLFSHSITTLHDSEFHGDEGGSHMPFKVSELVPMSLELRNACLGIIELAHPDTKPTLREDYRKAFQSVGVNLLDTLSKEQLEYKRKTWAHLFKVISHLVKQLHARDTRRPFCSFGHWLAPQVNIQADKPSQIFTSLEQFVRKPFGAKSILNTDRYAEEEEGPPLSTMEVKNLTILTELPFVLPFQERVKIFHKLIQREKTEHQDDRGGFMLGPAISVMIRRNYIYEDAFDKLSPENEPNMKLRMRVQLVNAAGLDEAGIDGGGIFREFLSVLLKTGFDPNRGFFKSTSDKLLYPNCQAHLLVDNYTKHFYFLGRMLGKALYENLMVELPFASFFLSKILSRHDNIDIDNLASLDPDLYKNLLFVRNYDGDVSELGLDFTVGNDALGEMEIEELKPGGRDIAVTKDNRIEYIHLMAHYRLNKQIRPHCYAFRQGLADVVNLEWLRMFDQHELQVLTSGAQVPVDLEDLKNHTNYSGGYTSDHPVIKAFWQTVAEFSDNQKRYLLKFVTSCSRPPLLGFKDLFPVFCIHCAGNEADRLPTASTCMNLLKLPEFKDAQTLKTKLLYAIESHAGFELS</sequence>
<keyword evidence="6" id="KW-0833">Ubl conjugation pathway</keyword>
<dbReference type="InterPro" id="IPR044611">
    <property type="entry name" value="E3A/B/C-like"/>
</dbReference>
<dbReference type="Pfam" id="PF00632">
    <property type="entry name" value="HECT"/>
    <property type="match status" value="1"/>
</dbReference>
<comment type="subunit">
    <text evidence="9">Interacts with 26S proteasomes. Interacts (via the HECT domain) with UBE2D1 and, less efficiently, with UBE2L3.</text>
</comment>
<dbReference type="EMBL" id="CAIIXF020000001">
    <property type="protein sequence ID" value="CAH1772399.1"/>
    <property type="molecule type" value="Genomic_DNA"/>
</dbReference>
<evidence type="ECO:0000256" key="10">
    <source>
        <dbReference type="ARBA" id="ARBA00067506"/>
    </source>
</evidence>
<evidence type="ECO:0000256" key="9">
    <source>
        <dbReference type="ARBA" id="ARBA00063372"/>
    </source>
</evidence>
<dbReference type="FunFam" id="3.30.2410.10:FF:000011">
    <property type="entry name" value="Putative Ubiquitin-protein ligase E3C"/>
    <property type="match status" value="1"/>
</dbReference>
<keyword evidence="4" id="KW-1017">Isopeptide bond</keyword>
<evidence type="ECO:0000256" key="5">
    <source>
        <dbReference type="ARBA" id="ARBA00022679"/>
    </source>
</evidence>
<dbReference type="CDD" id="cd00078">
    <property type="entry name" value="HECTc"/>
    <property type="match status" value="1"/>
</dbReference>
<evidence type="ECO:0000256" key="3">
    <source>
        <dbReference type="ARBA" id="ARBA00012485"/>
    </source>
</evidence>
<dbReference type="Gene3D" id="3.30.2410.10">
    <property type="entry name" value="Hect, E3 ligase catalytic domain"/>
    <property type="match status" value="1"/>
</dbReference>
<dbReference type="Gene3D" id="3.30.2160.10">
    <property type="entry name" value="Hect, E3 ligase catalytic domain"/>
    <property type="match status" value="1"/>
</dbReference>
<keyword evidence="14" id="KW-1185">Reference proteome</keyword>
<comment type="similarity">
    <text evidence="8">Belongs to the UBE3C family.</text>
</comment>
<dbReference type="Gene3D" id="3.90.1750.10">
    <property type="entry name" value="Hect, E3 ligase catalytic domains"/>
    <property type="match status" value="1"/>
</dbReference>
<dbReference type="InterPro" id="IPR035983">
    <property type="entry name" value="Hect_E3_ubiquitin_ligase"/>
</dbReference>
<evidence type="ECO:0000256" key="8">
    <source>
        <dbReference type="ARBA" id="ARBA00061050"/>
    </source>
</evidence>
<dbReference type="InterPro" id="IPR000569">
    <property type="entry name" value="HECT_dom"/>
</dbReference>
<comment type="catalytic activity">
    <reaction evidence="1">
        <text>S-ubiquitinyl-[E2 ubiquitin-conjugating enzyme]-L-cysteine + [acceptor protein]-L-lysine = [E2 ubiquitin-conjugating enzyme]-L-cysteine + N(6)-ubiquitinyl-[acceptor protein]-L-lysine.</text>
        <dbReference type="EC" id="2.3.2.26"/>
    </reaction>
</comment>
<evidence type="ECO:0000256" key="11">
    <source>
        <dbReference type="ARBA" id="ARBA00077269"/>
    </source>
</evidence>
<dbReference type="AlphaFoldDB" id="A0A8J1YAG0"/>
<dbReference type="FunFam" id="3.30.2160.10:FF:000002">
    <property type="entry name" value="Putative Ubiquitin-protein ligase E3C"/>
    <property type="match status" value="1"/>
</dbReference>
<dbReference type="GO" id="GO:0006511">
    <property type="term" value="P:ubiquitin-dependent protein catabolic process"/>
    <property type="evidence" value="ECO:0007669"/>
    <property type="project" value="TreeGrafter"/>
</dbReference>
<dbReference type="OrthoDB" id="8068875at2759"/>
<dbReference type="FunFam" id="3.90.1750.10:FF:000014">
    <property type="entry name" value="Putative Ubiquitin-protein ligase E3C"/>
    <property type="match status" value="1"/>
</dbReference>
<dbReference type="EC" id="2.3.2.26" evidence="3"/>
<evidence type="ECO:0000256" key="6">
    <source>
        <dbReference type="ARBA" id="ARBA00022786"/>
    </source>
</evidence>
<dbReference type="Pfam" id="PF00612">
    <property type="entry name" value="IQ"/>
    <property type="match status" value="1"/>
</dbReference>
<dbReference type="PROSITE" id="PS50096">
    <property type="entry name" value="IQ"/>
    <property type="match status" value="1"/>
</dbReference>
<evidence type="ECO:0000313" key="14">
    <source>
        <dbReference type="Proteomes" id="UP000749559"/>
    </source>
</evidence>
<dbReference type="SMART" id="SM00119">
    <property type="entry name" value="HECTc"/>
    <property type="match status" value="1"/>
</dbReference>
<evidence type="ECO:0000256" key="12">
    <source>
        <dbReference type="ARBA" id="ARBA00081642"/>
    </source>
</evidence>
<name>A0A8J1YAG0_OWEFU</name>
<protein>
    <recommendedName>
        <fullName evidence="10">Ubiquitin-protein ligase E3C</fullName>
        <ecNumber evidence="3">2.3.2.26</ecNumber>
    </recommendedName>
    <alternativeName>
        <fullName evidence="11">HECT-type ubiquitin transferase E3C</fullName>
    </alternativeName>
    <alternativeName>
        <fullName evidence="12">RTA-associated ubiquitin ligase</fullName>
    </alternativeName>
</protein>
<evidence type="ECO:0000256" key="2">
    <source>
        <dbReference type="ARBA" id="ARBA00004906"/>
    </source>
</evidence>
<organism evidence="13 14">
    <name type="scientific">Owenia fusiformis</name>
    <name type="common">Polychaete worm</name>
    <dbReference type="NCBI Taxonomy" id="6347"/>
    <lineage>
        <taxon>Eukaryota</taxon>
        <taxon>Metazoa</taxon>
        <taxon>Spiralia</taxon>
        <taxon>Lophotrochozoa</taxon>
        <taxon>Annelida</taxon>
        <taxon>Polychaeta</taxon>
        <taxon>Sedentaria</taxon>
        <taxon>Canalipalpata</taxon>
        <taxon>Sabellida</taxon>
        <taxon>Oweniida</taxon>
        <taxon>Oweniidae</taxon>
        <taxon>Owenia</taxon>
    </lineage>
</organism>
<evidence type="ECO:0000256" key="1">
    <source>
        <dbReference type="ARBA" id="ARBA00000885"/>
    </source>
</evidence>
<dbReference type="InterPro" id="IPR000048">
    <property type="entry name" value="IQ_motif_EF-hand-BS"/>
</dbReference>
<keyword evidence="5" id="KW-0808">Transferase</keyword>
<proteinExistence type="inferred from homology"/>
<gene>
    <name evidence="13" type="ORF">OFUS_LOCUS168</name>
</gene>
<evidence type="ECO:0000256" key="7">
    <source>
        <dbReference type="ARBA" id="ARBA00022843"/>
    </source>
</evidence>
<accession>A0A8J1YAG0</accession>
<evidence type="ECO:0000313" key="13">
    <source>
        <dbReference type="EMBL" id="CAH1772399.1"/>
    </source>
</evidence>
<dbReference type="GO" id="GO:0000209">
    <property type="term" value="P:protein polyubiquitination"/>
    <property type="evidence" value="ECO:0007669"/>
    <property type="project" value="InterPro"/>
</dbReference>
<comment type="pathway">
    <text evidence="2">Protein modification; protein ubiquitination.</text>
</comment>
<dbReference type="PANTHER" id="PTHR45700">
    <property type="entry name" value="UBIQUITIN-PROTEIN LIGASE E3C"/>
    <property type="match status" value="1"/>
</dbReference>
<dbReference type="GO" id="GO:0061630">
    <property type="term" value="F:ubiquitin protein ligase activity"/>
    <property type="evidence" value="ECO:0007669"/>
    <property type="project" value="UniProtKB-EC"/>
</dbReference>
<keyword evidence="7" id="KW-0832">Ubl conjugation</keyword>
<comment type="caution">
    <text evidence="13">The sequence shown here is derived from an EMBL/GenBank/DDBJ whole genome shotgun (WGS) entry which is preliminary data.</text>
</comment>
<dbReference type="SUPFAM" id="SSF56204">
    <property type="entry name" value="Hect, E3 ligase catalytic domain"/>
    <property type="match status" value="1"/>
</dbReference>
<reference evidence="13" key="1">
    <citation type="submission" date="2022-03" db="EMBL/GenBank/DDBJ databases">
        <authorList>
            <person name="Martin C."/>
        </authorList>
    </citation>
    <scope>NUCLEOTIDE SEQUENCE</scope>
</reference>
<evidence type="ECO:0000256" key="4">
    <source>
        <dbReference type="ARBA" id="ARBA00022499"/>
    </source>
</evidence>